<comment type="caution">
    <text evidence="2">The sequence shown here is derived from an EMBL/GenBank/DDBJ whole genome shotgun (WGS) entry which is preliminary data.</text>
</comment>
<evidence type="ECO:0000256" key="1">
    <source>
        <dbReference type="SAM" id="MobiDB-lite"/>
    </source>
</evidence>
<protein>
    <submittedName>
        <fullName evidence="2">Uncharacterized protein</fullName>
    </submittedName>
</protein>
<name>A0A8X6IP53_TRICU</name>
<organism evidence="2 3">
    <name type="scientific">Trichonephila clavata</name>
    <name type="common">Joro spider</name>
    <name type="synonym">Nephila clavata</name>
    <dbReference type="NCBI Taxonomy" id="2740835"/>
    <lineage>
        <taxon>Eukaryota</taxon>
        <taxon>Metazoa</taxon>
        <taxon>Ecdysozoa</taxon>
        <taxon>Arthropoda</taxon>
        <taxon>Chelicerata</taxon>
        <taxon>Arachnida</taxon>
        <taxon>Araneae</taxon>
        <taxon>Araneomorphae</taxon>
        <taxon>Entelegynae</taxon>
        <taxon>Araneoidea</taxon>
        <taxon>Nephilidae</taxon>
        <taxon>Trichonephila</taxon>
    </lineage>
</organism>
<feature type="region of interest" description="Disordered" evidence="1">
    <location>
        <begin position="61"/>
        <end position="90"/>
    </location>
</feature>
<sequence>MPFFSKNSEKFSRYGEITVFWGPGAGKKRWISIYFRNNSDLLQNPDSGPSWTAEQEFKNFRKFSSPGPSKKTSGPIFQRGTVRGRASKPL</sequence>
<dbReference type="EMBL" id="BMAO01026306">
    <property type="protein sequence ID" value="GFR08445.1"/>
    <property type="molecule type" value="Genomic_DNA"/>
</dbReference>
<dbReference type="AlphaFoldDB" id="A0A8X6IP53"/>
<reference evidence="2" key="1">
    <citation type="submission" date="2020-07" db="EMBL/GenBank/DDBJ databases">
        <title>Multicomponent nature underlies the extraordinary mechanical properties of spider dragline silk.</title>
        <authorList>
            <person name="Kono N."/>
            <person name="Nakamura H."/>
            <person name="Mori M."/>
            <person name="Yoshida Y."/>
            <person name="Ohtoshi R."/>
            <person name="Malay A.D."/>
            <person name="Moran D.A.P."/>
            <person name="Tomita M."/>
            <person name="Numata K."/>
            <person name="Arakawa K."/>
        </authorList>
    </citation>
    <scope>NUCLEOTIDE SEQUENCE</scope>
</reference>
<proteinExistence type="predicted"/>
<keyword evidence="3" id="KW-1185">Reference proteome</keyword>
<dbReference type="Proteomes" id="UP000887116">
    <property type="component" value="Unassembled WGS sequence"/>
</dbReference>
<gene>
    <name evidence="2" type="ORF">TNCT_78721</name>
</gene>
<evidence type="ECO:0000313" key="3">
    <source>
        <dbReference type="Proteomes" id="UP000887116"/>
    </source>
</evidence>
<evidence type="ECO:0000313" key="2">
    <source>
        <dbReference type="EMBL" id="GFR08445.1"/>
    </source>
</evidence>
<accession>A0A8X6IP53</accession>
<feature type="compositionally biased region" description="Low complexity" evidence="1">
    <location>
        <begin position="64"/>
        <end position="75"/>
    </location>
</feature>